<gene>
    <name evidence="3" type="ORF">AA309_06695</name>
</gene>
<evidence type="ECO:0008006" key="5">
    <source>
        <dbReference type="Google" id="ProtNLM"/>
    </source>
</evidence>
<sequence>MSDVTSVRETSHHLGNTPIGHAVQMRERMRALIHAEVDRINPTDDARRALELIIESSLRPSEVDGEMKLTVIDANGQARVIERNGEKVPFTLQDLLAELRTLHPVLFKSPPKPQSSPDELASPPAHHEISRPKQELKRDWLTLGSNEPAPESEPAPSPDPHALNHWHKGKARFHAWSKRMSERLKAPPAINSSGKMANVRKGLASSIADSRERAEAFFDNLQEKPVSRRPGFALGAVAAVLLLLGLGAFLLLRPDDTTQASTDGPSETGSVAGGHVANAPAAAPRSSGGRALRGVPDVIDTATLSLEGEVVRLFGVEWAPGAGKPEDLTAYLQGREVTCEPAGGNDTYRCRVSGQDLSRVILYNGGGQPTAEATPELKAAADKAREAKIGVWSKQP</sequence>
<keyword evidence="4" id="KW-1185">Reference proteome</keyword>
<feature type="compositionally biased region" description="Low complexity" evidence="1">
    <location>
        <begin position="273"/>
        <end position="290"/>
    </location>
</feature>
<name>A0A0H1RFZ5_9HYPH</name>
<feature type="transmembrane region" description="Helical" evidence="2">
    <location>
        <begin position="232"/>
        <end position="252"/>
    </location>
</feature>
<dbReference type="PATRIC" id="fig|1225564.3.peg.1821"/>
<evidence type="ECO:0000256" key="1">
    <source>
        <dbReference type="SAM" id="MobiDB-lite"/>
    </source>
</evidence>
<dbReference type="RefSeq" id="WP_047188166.1">
    <property type="nucleotide sequence ID" value="NZ_LCYG01000016.1"/>
</dbReference>
<dbReference type="InterPro" id="IPR035437">
    <property type="entry name" value="SNase_OB-fold_sf"/>
</dbReference>
<dbReference type="EMBL" id="LCYG01000016">
    <property type="protein sequence ID" value="KLK94125.1"/>
    <property type="molecule type" value="Genomic_DNA"/>
</dbReference>
<evidence type="ECO:0000313" key="4">
    <source>
        <dbReference type="Proteomes" id="UP000035489"/>
    </source>
</evidence>
<comment type="caution">
    <text evidence="3">The sequence shown here is derived from an EMBL/GenBank/DDBJ whole genome shotgun (WGS) entry which is preliminary data.</text>
</comment>
<dbReference type="Proteomes" id="UP000035489">
    <property type="component" value="Unassembled WGS sequence"/>
</dbReference>
<organism evidence="3 4">
    <name type="scientific">Microvirga vignae</name>
    <dbReference type="NCBI Taxonomy" id="1225564"/>
    <lineage>
        <taxon>Bacteria</taxon>
        <taxon>Pseudomonadati</taxon>
        <taxon>Pseudomonadota</taxon>
        <taxon>Alphaproteobacteria</taxon>
        <taxon>Hyphomicrobiales</taxon>
        <taxon>Methylobacteriaceae</taxon>
        <taxon>Microvirga</taxon>
    </lineage>
</organism>
<proteinExistence type="predicted"/>
<feature type="region of interest" description="Disordered" evidence="1">
    <location>
        <begin position="106"/>
        <end position="165"/>
    </location>
</feature>
<keyword evidence="2" id="KW-0472">Membrane</keyword>
<protein>
    <recommendedName>
        <fullName evidence="5">TNase-like domain-containing protein</fullName>
    </recommendedName>
</protein>
<evidence type="ECO:0000256" key="2">
    <source>
        <dbReference type="SAM" id="Phobius"/>
    </source>
</evidence>
<dbReference type="STRING" id="1225564.AA309_06695"/>
<feature type="compositionally biased region" description="Basic and acidic residues" evidence="1">
    <location>
        <begin position="125"/>
        <end position="140"/>
    </location>
</feature>
<feature type="compositionally biased region" description="Polar residues" evidence="1">
    <location>
        <begin position="258"/>
        <end position="269"/>
    </location>
</feature>
<accession>A0A0H1RFZ5</accession>
<dbReference type="OrthoDB" id="7987921at2"/>
<keyword evidence="2" id="KW-1133">Transmembrane helix</keyword>
<evidence type="ECO:0000313" key="3">
    <source>
        <dbReference type="EMBL" id="KLK94125.1"/>
    </source>
</evidence>
<dbReference type="SUPFAM" id="SSF50199">
    <property type="entry name" value="Staphylococcal nuclease"/>
    <property type="match status" value="1"/>
</dbReference>
<reference evidence="3 4" key="1">
    <citation type="submission" date="2015-05" db="EMBL/GenBank/DDBJ databases">
        <title>Draft genome sequence of Microvirga vignae strain BR3299, a novel nitrogen fixing bacteria isolated from Brazil semi-aired region.</title>
        <authorList>
            <person name="Zilli J.E."/>
            <person name="Passos S.R."/>
            <person name="Leite J."/>
            <person name="Baldani J.I."/>
            <person name="Xavier G.R."/>
            <person name="Rumjaneck N.G."/>
            <person name="Simoes-Araujo J.L."/>
        </authorList>
    </citation>
    <scope>NUCLEOTIDE SEQUENCE [LARGE SCALE GENOMIC DNA]</scope>
    <source>
        <strain evidence="3 4">BR3299</strain>
    </source>
</reference>
<keyword evidence="2" id="KW-0812">Transmembrane</keyword>
<feature type="region of interest" description="Disordered" evidence="1">
    <location>
        <begin position="258"/>
        <end position="290"/>
    </location>
</feature>
<dbReference type="AlphaFoldDB" id="A0A0H1RFZ5"/>